<evidence type="ECO:0000313" key="1">
    <source>
        <dbReference type="EMBL" id="VAW39837.1"/>
    </source>
</evidence>
<dbReference type="InterPro" id="IPR023214">
    <property type="entry name" value="HAD_sf"/>
</dbReference>
<name>A0A3B0VNC0_9ZZZZ</name>
<organism evidence="1">
    <name type="scientific">hydrothermal vent metagenome</name>
    <dbReference type="NCBI Taxonomy" id="652676"/>
    <lineage>
        <taxon>unclassified sequences</taxon>
        <taxon>metagenomes</taxon>
        <taxon>ecological metagenomes</taxon>
    </lineage>
</organism>
<evidence type="ECO:0008006" key="2">
    <source>
        <dbReference type="Google" id="ProtNLM"/>
    </source>
</evidence>
<dbReference type="SUPFAM" id="SSF56784">
    <property type="entry name" value="HAD-like"/>
    <property type="match status" value="1"/>
</dbReference>
<gene>
    <name evidence="1" type="ORF">MNBD_DELTA03-489</name>
</gene>
<dbReference type="AlphaFoldDB" id="A0A3B0VNC0"/>
<accession>A0A3B0VNC0</accession>
<dbReference type="EMBL" id="UOEX01000302">
    <property type="protein sequence ID" value="VAW39837.1"/>
    <property type="molecule type" value="Genomic_DNA"/>
</dbReference>
<protein>
    <recommendedName>
        <fullName evidence="2">ATPase P</fullName>
    </recommendedName>
</protein>
<sequence>MFTLDIPGFDSLAIEYLVMDYNGTLAEDGILIKGVGDILTALSARMQLHIITADTFGLAAAQLKDVPCQLEIMKQTDQITGKKKYIEEIGRSQVASIGNGRNDSLMLKHSALGIAVIHREGAAAETIMNADVLCRNIYDALDLFTNPDRLKATLRS</sequence>
<dbReference type="InterPro" id="IPR036412">
    <property type="entry name" value="HAD-like_sf"/>
</dbReference>
<reference evidence="1" key="1">
    <citation type="submission" date="2018-06" db="EMBL/GenBank/DDBJ databases">
        <authorList>
            <person name="Zhirakovskaya E."/>
        </authorList>
    </citation>
    <scope>NUCLEOTIDE SEQUENCE</scope>
</reference>
<proteinExistence type="predicted"/>
<dbReference type="Gene3D" id="3.40.50.1000">
    <property type="entry name" value="HAD superfamily/HAD-like"/>
    <property type="match status" value="1"/>
</dbReference>